<sequence length="53" mass="6351">MWRNKKTFLALIIVMSILTFALASVMSQDTYQQLKDVMNQAELEWIRRNLYNN</sequence>
<reference evidence="1" key="1">
    <citation type="submission" date="2021-06" db="EMBL/GenBank/DDBJ databases">
        <title>An adapted protocol for Saccharibacteria cultivation: two new species join this phylum of Candidate Phyla Radiations.</title>
        <authorList>
            <person name="Ibrahim A."/>
            <person name="Maatouk M."/>
            <person name="Raoult D."/>
            <person name="Bittar F."/>
        </authorList>
    </citation>
    <scope>NUCLEOTIDE SEQUENCE</scope>
    <source>
        <strain evidence="1">IHU2</strain>
    </source>
</reference>
<name>A0A8F1SA76_9BACT</name>
<dbReference type="EMBL" id="CP076459">
    <property type="protein sequence ID" value="QWQ31219.1"/>
    <property type="molecule type" value="Genomic_DNA"/>
</dbReference>
<protein>
    <submittedName>
        <fullName evidence="1">Uncharacterized protein</fullName>
    </submittedName>
</protein>
<keyword evidence="2" id="KW-1185">Reference proteome</keyword>
<evidence type="ECO:0000313" key="2">
    <source>
        <dbReference type="Proteomes" id="UP000677117"/>
    </source>
</evidence>
<evidence type="ECO:0000313" key="1">
    <source>
        <dbReference type="EMBL" id="QWQ31219.1"/>
    </source>
</evidence>
<proteinExistence type="predicted"/>
<dbReference type="RefSeq" id="WP_232736014.1">
    <property type="nucleotide sequence ID" value="NZ_CP076459.1"/>
</dbReference>
<dbReference type="KEGG" id="mvl:KOY49_03425"/>
<gene>
    <name evidence="1" type="ORF">KOY49_03425</name>
</gene>
<dbReference type="AlphaFoldDB" id="A0A8F1SA76"/>
<accession>A0A8F1SA76</accession>
<dbReference type="Proteomes" id="UP000677117">
    <property type="component" value="Chromosome"/>
</dbReference>
<organism evidence="1 2">
    <name type="scientific">Candidatus Minimicrobia vallesae</name>
    <dbReference type="NCBI Taxonomy" id="2841264"/>
    <lineage>
        <taxon>Bacteria</taxon>
        <taxon>Candidatus Saccharimonadota</taxon>
        <taxon>Candidatus Saccharimonadota incertae sedis</taxon>
        <taxon>Candidatus Minimicrobia</taxon>
    </lineage>
</organism>